<dbReference type="EMBL" id="CADCWM010000367">
    <property type="protein sequence ID" value="CAA9555256.1"/>
    <property type="molecule type" value="Genomic_DNA"/>
</dbReference>
<name>A0A6J4UMM6_9BACT</name>
<keyword evidence="2" id="KW-0560">Oxidoreductase</keyword>
<feature type="compositionally biased region" description="Pro residues" evidence="1">
    <location>
        <begin position="110"/>
        <end position="120"/>
    </location>
</feature>
<feature type="non-terminal residue" evidence="2">
    <location>
        <position position="1"/>
    </location>
</feature>
<feature type="compositionally biased region" description="Low complexity" evidence="1">
    <location>
        <begin position="22"/>
        <end position="35"/>
    </location>
</feature>
<evidence type="ECO:0000313" key="2">
    <source>
        <dbReference type="EMBL" id="CAA9555256.1"/>
    </source>
</evidence>
<gene>
    <name evidence="2" type="ORF">AVDCRST_MAG88-1060</name>
</gene>
<feature type="compositionally biased region" description="Basic residues" evidence="1">
    <location>
        <begin position="294"/>
        <end position="303"/>
    </location>
</feature>
<feature type="compositionally biased region" description="Low complexity" evidence="1">
    <location>
        <begin position="245"/>
        <end position="254"/>
    </location>
</feature>
<dbReference type="GO" id="GO:0004617">
    <property type="term" value="F:phosphoglycerate dehydrogenase activity"/>
    <property type="evidence" value="ECO:0007669"/>
    <property type="project" value="UniProtKB-EC"/>
</dbReference>
<dbReference type="AlphaFoldDB" id="A0A6J4UMM6"/>
<dbReference type="EC" id="1.1.1.95" evidence="2"/>
<feature type="compositionally biased region" description="Basic and acidic residues" evidence="1">
    <location>
        <begin position="206"/>
        <end position="215"/>
    </location>
</feature>
<proteinExistence type="predicted"/>
<sequence length="362" mass="37588">VGQHRERVARRAALGGVAGQDARGVAGRRSGGAAAELRRTLCPPRGRTRLAPQPGSRPHVRPATVAPLRSELAPGPGSLRRRRGGRGRRLRGAAQGATPGGGLAARRAPAPDPAPRPGLPRHPGRRRARAGRPGRGGAADELSGRRRAHLGADPQPPAPAAGAARSSSGAALRLGLLPGGVARAGADGRPARPRRDRAPGRALRAVLRDADDLLGHRPLPRGRGAPRRGVRRLGRPLPSGRHRQPAPAADAGDAGPDRRARVRPDEARGPLRQHGARQDRGARGARRGAPGRADRRRARRLRRGAPAPRRSAARTPRAPGGGRRPDDPLRLAGAVDLGLGLAGGLEQCSALPARRAARAPGV</sequence>
<evidence type="ECO:0000256" key="1">
    <source>
        <dbReference type="SAM" id="MobiDB-lite"/>
    </source>
</evidence>
<organism evidence="2">
    <name type="scientific">uncultured Thermomicrobiales bacterium</name>
    <dbReference type="NCBI Taxonomy" id="1645740"/>
    <lineage>
        <taxon>Bacteria</taxon>
        <taxon>Pseudomonadati</taxon>
        <taxon>Thermomicrobiota</taxon>
        <taxon>Thermomicrobia</taxon>
        <taxon>Thermomicrobiales</taxon>
        <taxon>environmental samples</taxon>
    </lineage>
</organism>
<feature type="non-terminal residue" evidence="2">
    <location>
        <position position="362"/>
    </location>
</feature>
<protein>
    <submittedName>
        <fullName evidence="2">D-3-phosphoglycerate dehydrogenase</fullName>
        <ecNumber evidence="2">1.1.1.95</ecNumber>
    </submittedName>
</protein>
<reference evidence="2" key="1">
    <citation type="submission" date="2020-02" db="EMBL/GenBank/DDBJ databases">
        <authorList>
            <person name="Meier V. D."/>
        </authorList>
    </citation>
    <scope>NUCLEOTIDE SEQUENCE</scope>
    <source>
        <strain evidence="2">AVDCRST_MAG88</strain>
    </source>
</reference>
<feature type="compositionally biased region" description="Basic and acidic residues" evidence="1">
    <location>
        <begin position="255"/>
        <end position="269"/>
    </location>
</feature>
<feature type="compositionally biased region" description="Low complexity" evidence="1">
    <location>
        <begin position="304"/>
        <end position="318"/>
    </location>
</feature>
<accession>A0A6J4UMM6</accession>
<feature type="compositionally biased region" description="Basic residues" evidence="1">
    <location>
        <begin position="122"/>
        <end position="132"/>
    </location>
</feature>
<feature type="region of interest" description="Disordered" evidence="1">
    <location>
        <begin position="180"/>
        <end position="330"/>
    </location>
</feature>
<feature type="region of interest" description="Disordered" evidence="1">
    <location>
        <begin position="1"/>
        <end position="168"/>
    </location>
</feature>
<feature type="compositionally biased region" description="Basic residues" evidence="1">
    <location>
        <begin position="218"/>
        <end position="244"/>
    </location>
</feature>
<feature type="compositionally biased region" description="Basic residues" evidence="1">
    <location>
        <begin position="79"/>
        <end position="91"/>
    </location>
</feature>